<dbReference type="AlphaFoldDB" id="A0AAU9WAT4"/>
<name>A0AAU9WAT4_9CNID</name>
<proteinExistence type="predicted"/>
<protein>
    <recommendedName>
        <fullName evidence="2">FERM domain-containing protein</fullName>
    </recommendedName>
</protein>
<feature type="compositionally biased region" description="Polar residues" evidence="1">
    <location>
        <begin position="612"/>
        <end position="623"/>
    </location>
</feature>
<dbReference type="InterPro" id="IPR014352">
    <property type="entry name" value="FERM/acyl-CoA-bd_prot_sf"/>
</dbReference>
<dbReference type="SMART" id="SM01196">
    <property type="entry name" value="FERM_C"/>
    <property type="match status" value="1"/>
</dbReference>
<evidence type="ECO:0000313" key="3">
    <source>
        <dbReference type="EMBL" id="CAH3110431.1"/>
    </source>
</evidence>
<dbReference type="SUPFAM" id="SSF50729">
    <property type="entry name" value="PH domain-like"/>
    <property type="match status" value="1"/>
</dbReference>
<feature type="region of interest" description="Disordered" evidence="1">
    <location>
        <begin position="587"/>
        <end position="644"/>
    </location>
</feature>
<dbReference type="Pfam" id="PF09380">
    <property type="entry name" value="FERM_C"/>
    <property type="match status" value="1"/>
</dbReference>
<dbReference type="Proteomes" id="UP001159428">
    <property type="component" value="Unassembled WGS sequence"/>
</dbReference>
<dbReference type="SUPFAM" id="SSF47031">
    <property type="entry name" value="Second domain of FERM"/>
    <property type="match status" value="1"/>
</dbReference>
<dbReference type="InterPro" id="IPR019749">
    <property type="entry name" value="Band_41_domain"/>
</dbReference>
<dbReference type="PANTHER" id="PTHR23280:SF21">
    <property type="entry name" value="PROTEIN 4.1 HOMOLOG"/>
    <property type="match status" value="1"/>
</dbReference>
<dbReference type="InterPro" id="IPR029071">
    <property type="entry name" value="Ubiquitin-like_domsf"/>
</dbReference>
<comment type="caution">
    <text evidence="3">The sequence shown here is derived from an EMBL/GenBank/DDBJ whole genome shotgun (WGS) entry which is preliminary data.</text>
</comment>
<dbReference type="SUPFAM" id="SSF54236">
    <property type="entry name" value="Ubiquitin-like"/>
    <property type="match status" value="1"/>
</dbReference>
<dbReference type="GO" id="GO:0005856">
    <property type="term" value="C:cytoskeleton"/>
    <property type="evidence" value="ECO:0007669"/>
    <property type="project" value="TreeGrafter"/>
</dbReference>
<dbReference type="FunFam" id="2.30.29.30:FF:000002">
    <property type="entry name" value="Band 4.1-like protein 5 isoform 1"/>
    <property type="match status" value="1"/>
</dbReference>
<dbReference type="CDD" id="cd14473">
    <property type="entry name" value="FERM_B-lobe"/>
    <property type="match status" value="1"/>
</dbReference>
<dbReference type="PROSITE" id="PS50057">
    <property type="entry name" value="FERM_3"/>
    <property type="match status" value="1"/>
</dbReference>
<dbReference type="Gene3D" id="3.10.20.90">
    <property type="entry name" value="Phosphatidylinositol 3-kinase Catalytic Subunit, Chain A, domain 1"/>
    <property type="match status" value="1"/>
</dbReference>
<dbReference type="Pfam" id="PF08736">
    <property type="entry name" value="FA"/>
    <property type="match status" value="1"/>
</dbReference>
<dbReference type="InterPro" id="IPR014847">
    <property type="entry name" value="FA"/>
</dbReference>
<reference evidence="3 4" key="1">
    <citation type="submission" date="2022-05" db="EMBL/GenBank/DDBJ databases">
        <authorList>
            <consortium name="Genoscope - CEA"/>
            <person name="William W."/>
        </authorList>
    </citation>
    <scope>NUCLEOTIDE SEQUENCE [LARGE SCALE GENOMIC DNA]</scope>
</reference>
<evidence type="ECO:0000256" key="1">
    <source>
        <dbReference type="SAM" id="MobiDB-lite"/>
    </source>
</evidence>
<dbReference type="PRINTS" id="PR00935">
    <property type="entry name" value="BAND41"/>
</dbReference>
<dbReference type="GO" id="GO:0005886">
    <property type="term" value="C:plasma membrane"/>
    <property type="evidence" value="ECO:0007669"/>
    <property type="project" value="TreeGrafter"/>
</dbReference>
<feature type="region of interest" description="Disordered" evidence="1">
    <location>
        <begin position="1"/>
        <end position="28"/>
    </location>
</feature>
<evidence type="ECO:0000259" key="2">
    <source>
        <dbReference type="PROSITE" id="PS50057"/>
    </source>
</evidence>
<dbReference type="Pfam" id="PF00373">
    <property type="entry name" value="FERM_M"/>
    <property type="match status" value="1"/>
</dbReference>
<feature type="region of interest" description="Disordered" evidence="1">
    <location>
        <begin position="481"/>
        <end position="501"/>
    </location>
</feature>
<dbReference type="InterPro" id="IPR011993">
    <property type="entry name" value="PH-like_dom_sf"/>
</dbReference>
<dbReference type="Gene3D" id="1.20.80.10">
    <property type="match status" value="1"/>
</dbReference>
<dbReference type="InterPro" id="IPR000299">
    <property type="entry name" value="FERM_domain"/>
</dbReference>
<organism evidence="3 4">
    <name type="scientific">Pocillopora meandrina</name>
    <dbReference type="NCBI Taxonomy" id="46732"/>
    <lineage>
        <taxon>Eukaryota</taxon>
        <taxon>Metazoa</taxon>
        <taxon>Cnidaria</taxon>
        <taxon>Anthozoa</taxon>
        <taxon>Hexacorallia</taxon>
        <taxon>Scleractinia</taxon>
        <taxon>Astrocoeniina</taxon>
        <taxon>Pocilloporidae</taxon>
        <taxon>Pocillopora</taxon>
    </lineage>
</organism>
<dbReference type="Gene3D" id="2.30.29.30">
    <property type="entry name" value="Pleckstrin-homology domain (PH domain)/Phosphotyrosine-binding domain (PTB)"/>
    <property type="match status" value="1"/>
</dbReference>
<dbReference type="InterPro" id="IPR019748">
    <property type="entry name" value="FERM_central"/>
</dbReference>
<evidence type="ECO:0000313" key="4">
    <source>
        <dbReference type="Proteomes" id="UP001159428"/>
    </source>
</evidence>
<dbReference type="InterPro" id="IPR018979">
    <property type="entry name" value="FERM_N"/>
</dbReference>
<dbReference type="CDD" id="cd01765">
    <property type="entry name" value="FERM_F0_F1"/>
    <property type="match status" value="1"/>
</dbReference>
<dbReference type="SMART" id="SM01195">
    <property type="entry name" value="FA"/>
    <property type="match status" value="1"/>
</dbReference>
<dbReference type="SMART" id="SM00295">
    <property type="entry name" value="B41"/>
    <property type="match status" value="1"/>
</dbReference>
<feature type="compositionally biased region" description="Polar residues" evidence="1">
    <location>
        <begin position="8"/>
        <end position="28"/>
    </location>
</feature>
<accession>A0AAU9WAT4</accession>
<sequence>MAGASGENAESPTISPRQQANRKPSRNRLSCQVTLLDGTVLTTDHLQKSAKGMDLMHWVTTQLNITEKEYFGLLWEDKTGEKYWLNPQKKITTQLKGCQPNFGFAVKFYEPLPSQIKTDYTRYLMCMQLRDDVNSGRLPCSFSNQAVLGSYIVQGDVGDYEAREHGTDYLDGMVFAPDQTQELLDKIRELHKQNRGLSPEEADLQYLKMAATKLVMFGVDAHPAREQDGTEILIGVSHDGVATYKDRLVVNKIPWTKIDYIKYRKRNFIIKSHPGELDTLTTRAVYKMPSEKAAKRLYKSCVEHHTFFRLTFSDPPPSRSSSLLRMGSKFRYSDRTLYQLHKDGQPIKDQPKFNRVSSLNWSRRYQMPSLSETRIYVKEDDESNKRPLSEGNLPGKMRWYKGGQAPLMEEESMATLTPEEREQYQREITEKLGKQKGERGDDVIRATGAGEAGGFYAYGRAERPDPQATVTAVEEEARRREWERKQAEERERIREQEKEAERERKLQEWIESEKRRVEAIEPQEAGPAYTAPGGKAERATFTLEKVKKEEPEFVSMGVATPVSGFDTIKRAETRVADTDTYKGRVQKLPQDEMGPDPSARTNTWGGGKKDNVSYTRTHTSATLPNRGARKGFDSNMMPDEDRRRSAEDLLENNGQERGQRQGKVPLVNRDELMRYYSPGSSDTLRTEPAQHEIKRSLKDDLNLQHEQGEGGFVRESIRRNEGFIAKQTVRNDLESAPPEITTKTMIIDNDRDPKVYRQNRAPEVETHSFLIGRNDGQPGVKQGTPYRFSDITQDGSPEPYSPHSRHYNVPSVTTQRVVYDQNGPPISPPSSGTQDGGTVITRTIMMGGAEPTRTETIRQTTMPTEIIQKTITIEGDGNQLTAEELKDIIAKHAGDIGSSEVVTTTYTTKVQEVKQTKTITETMRVVDDEGNIIKTGDPDTDAAIWEAIQRAKEENPNAKITEVVITRTDEESQA</sequence>
<feature type="domain" description="FERM" evidence="2">
    <location>
        <begin position="29"/>
        <end position="312"/>
    </location>
</feature>
<dbReference type="GO" id="GO:0031032">
    <property type="term" value="P:actomyosin structure organization"/>
    <property type="evidence" value="ECO:0007669"/>
    <property type="project" value="TreeGrafter"/>
</dbReference>
<dbReference type="PANTHER" id="PTHR23280">
    <property type="entry name" value="4.1 G PROTEIN"/>
    <property type="match status" value="1"/>
</dbReference>
<dbReference type="Pfam" id="PF09379">
    <property type="entry name" value="FERM_N"/>
    <property type="match status" value="1"/>
</dbReference>
<dbReference type="InterPro" id="IPR035963">
    <property type="entry name" value="FERM_2"/>
</dbReference>
<keyword evidence="4" id="KW-1185">Reference proteome</keyword>
<dbReference type="EMBL" id="CALNXJ010000012">
    <property type="protein sequence ID" value="CAH3110431.1"/>
    <property type="molecule type" value="Genomic_DNA"/>
</dbReference>
<dbReference type="InterPro" id="IPR018980">
    <property type="entry name" value="FERM_PH-like_C"/>
</dbReference>
<gene>
    <name evidence="3" type="ORF">PMEA_00003672</name>
</gene>